<keyword evidence="2" id="KW-0547">Nucleotide-binding</keyword>
<proteinExistence type="predicted"/>
<keyword evidence="2" id="KW-0347">Helicase</keyword>
<keyword evidence="2" id="KW-0067">ATP-binding</keyword>
<sequence length="185" mass="21664">MMALIKQADFFYLFDSHARDSNGMPDPNGTAVVMKFANILELEQYLYSVSVTLHANLLEIVPVQLNICKASEQKSKCVKDQEYVLKKRLLIENEGDKQARLKKASEYKKRKQSEETDSVRQIRLQKLSESIKQKRSEETDSERQIRLQKLSEFIKQKRSEETDSEKQIRLQKDCESKKTKRSEET</sequence>
<evidence type="ECO:0000313" key="2">
    <source>
        <dbReference type="EMBL" id="CAB4041120.1"/>
    </source>
</evidence>
<dbReference type="Pfam" id="PF21107">
    <property type="entry name" value="STPRs"/>
    <property type="match status" value="1"/>
</dbReference>
<dbReference type="AlphaFoldDB" id="A0A7D9LVZ8"/>
<name>A0A7D9LVZ8_PARCT</name>
<accession>A0A7D9LVZ8</accession>
<evidence type="ECO:0000313" key="3">
    <source>
        <dbReference type="Proteomes" id="UP001152795"/>
    </source>
</evidence>
<dbReference type="OrthoDB" id="1728974at2759"/>
<comment type="caution">
    <text evidence="2">The sequence shown here is derived from an EMBL/GenBank/DDBJ whole genome shotgun (WGS) entry which is preliminary data.</text>
</comment>
<keyword evidence="3" id="KW-1185">Reference proteome</keyword>
<dbReference type="Proteomes" id="UP001152795">
    <property type="component" value="Unassembled WGS sequence"/>
</dbReference>
<protein>
    <submittedName>
        <fullName evidence="2">ATP-dependent DNA helicase PIF1</fullName>
    </submittedName>
</protein>
<dbReference type="EMBL" id="CACRXK020027794">
    <property type="protein sequence ID" value="CAB4041120.1"/>
    <property type="molecule type" value="Genomic_DNA"/>
</dbReference>
<evidence type="ECO:0000259" key="1">
    <source>
        <dbReference type="Pfam" id="PF21107"/>
    </source>
</evidence>
<dbReference type="GO" id="GO:0004386">
    <property type="term" value="F:helicase activity"/>
    <property type="evidence" value="ECO:0007669"/>
    <property type="project" value="UniProtKB-KW"/>
</dbReference>
<feature type="non-terminal residue" evidence="2">
    <location>
        <position position="185"/>
    </location>
</feature>
<feature type="domain" description="STPR" evidence="1">
    <location>
        <begin position="97"/>
        <end position="169"/>
    </location>
</feature>
<organism evidence="2 3">
    <name type="scientific">Paramuricea clavata</name>
    <name type="common">Red gorgonian</name>
    <name type="synonym">Violescent sea-whip</name>
    <dbReference type="NCBI Taxonomy" id="317549"/>
    <lineage>
        <taxon>Eukaryota</taxon>
        <taxon>Metazoa</taxon>
        <taxon>Cnidaria</taxon>
        <taxon>Anthozoa</taxon>
        <taxon>Octocorallia</taxon>
        <taxon>Malacalcyonacea</taxon>
        <taxon>Plexauridae</taxon>
        <taxon>Paramuricea</taxon>
    </lineage>
</organism>
<reference evidence="2" key="1">
    <citation type="submission" date="2020-04" db="EMBL/GenBank/DDBJ databases">
        <authorList>
            <person name="Alioto T."/>
            <person name="Alioto T."/>
            <person name="Gomez Garrido J."/>
        </authorList>
    </citation>
    <scope>NUCLEOTIDE SEQUENCE</scope>
    <source>
        <strain evidence="2">A484AB</strain>
    </source>
</reference>
<gene>
    <name evidence="2" type="ORF">PACLA_8A084317</name>
</gene>
<dbReference type="InterPro" id="IPR048998">
    <property type="entry name" value="STPR"/>
</dbReference>
<keyword evidence="2" id="KW-0378">Hydrolase</keyword>
<dbReference type="Gene3D" id="3.90.70.120">
    <property type="match status" value="1"/>
</dbReference>